<comment type="caution">
    <text evidence="2">The sequence shown here is derived from an EMBL/GenBank/DDBJ whole genome shotgun (WGS) entry which is preliminary data.</text>
</comment>
<feature type="region of interest" description="Disordered" evidence="1">
    <location>
        <begin position="173"/>
        <end position="195"/>
    </location>
</feature>
<reference evidence="2 3" key="1">
    <citation type="submission" date="2015-11" db="EMBL/GenBank/DDBJ databases">
        <title>Genomic analysis of 38 Legionella species identifies large and diverse effector repertoires.</title>
        <authorList>
            <person name="Burstein D."/>
            <person name="Amaro F."/>
            <person name="Zusman T."/>
            <person name="Lifshitz Z."/>
            <person name="Cohen O."/>
            <person name="Gilbert J.A."/>
            <person name="Pupko T."/>
            <person name="Shuman H.A."/>
            <person name="Segal G."/>
        </authorList>
    </citation>
    <scope>NUCLEOTIDE SEQUENCE [LARGE SCALE GENOMIC DNA]</scope>
    <source>
        <strain evidence="2 3">ATCC 49180</strain>
    </source>
</reference>
<name>A0A0W0ZR74_9GAMM</name>
<dbReference type="PATRIC" id="fig|40335.7.peg.2691"/>
<dbReference type="InterPro" id="IPR041289">
    <property type="entry name" value="Bact_RF_family3"/>
</dbReference>
<dbReference type="RefSeq" id="WP_058521739.1">
    <property type="nucleotide sequence ID" value="NZ_CAAAIP010000004.1"/>
</dbReference>
<sequence>MDLLTHDNLMKLINYNEPPCLSLYQATHRSHPDNQQDNIRFKNLIKVMEDSLMQHYTKSKAQDILQPFHELANDFTFWKNNDEGLAVLGAGDFFQIYKLPRPVPELAIVADNFHIKPLIRIIQSSDRYHILGLNRHEVKLFEGNRDSLREIELDADIPRTIVEALGDELTDPYQTAGSYGHGPSGPAMHHGHGGKKEEIDLDASRFFKIIDSKILNTYSRPSGLPLLLAALPEHHHLFHSISNNPFLIEKSLDIHPDALSISVLREKAWELMRPNYINKLNTLIEKYHQAKDNQLGSDNLSEIGKAAFDGRISALLIAAETHVGGRLDRATGVIQPDELQNPSVNDLLDDLAVLTIKTGGDVVVVPSASMPTETGAAGIFRF</sequence>
<keyword evidence="3" id="KW-1185">Reference proteome</keyword>
<dbReference type="OrthoDB" id="4393931at2"/>
<dbReference type="AlphaFoldDB" id="A0A0W0ZR74"/>
<accession>A0A0W0ZR74</accession>
<evidence type="ECO:0000256" key="1">
    <source>
        <dbReference type="SAM" id="MobiDB-lite"/>
    </source>
</evidence>
<dbReference type="STRING" id="40335.Ltuc_2520"/>
<organism evidence="2 3">
    <name type="scientific">Legionella tucsonensis</name>
    <dbReference type="NCBI Taxonomy" id="40335"/>
    <lineage>
        <taxon>Bacteria</taxon>
        <taxon>Pseudomonadati</taxon>
        <taxon>Pseudomonadota</taxon>
        <taxon>Gammaproteobacteria</taxon>
        <taxon>Legionellales</taxon>
        <taxon>Legionellaceae</taxon>
        <taxon>Legionella</taxon>
    </lineage>
</organism>
<proteinExistence type="predicted"/>
<protein>
    <submittedName>
        <fullName evidence="2">Uncharacterized protein</fullName>
    </submittedName>
</protein>
<dbReference type="Pfam" id="PF18845">
    <property type="entry name" value="baeRF_family3"/>
    <property type="match status" value="1"/>
</dbReference>
<gene>
    <name evidence="2" type="ORF">Ltuc_2520</name>
</gene>
<dbReference type="Proteomes" id="UP000054693">
    <property type="component" value="Unassembled WGS sequence"/>
</dbReference>
<evidence type="ECO:0000313" key="2">
    <source>
        <dbReference type="EMBL" id="KTD71538.1"/>
    </source>
</evidence>
<evidence type="ECO:0000313" key="3">
    <source>
        <dbReference type="Proteomes" id="UP000054693"/>
    </source>
</evidence>
<dbReference type="EMBL" id="LNZA01000007">
    <property type="protein sequence ID" value="KTD71538.1"/>
    <property type="molecule type" value="Genomic_DNA"/>
</dbReference>